<keyword evidence="3" id="KW-1185">Reference proteome</keyword>
<protein>
    <submittedName>
        <fullName evidence="2">DUF2304 domain-containing protein</fullName>
    </submittedName>
</protein>
<sequence length="133" mass="15231">MNPNIYFISFWIGLSFTITVILLIRSRKLREQYAMLWLIQGILMMVLSLFPSILDRLATLIQVTYAPSLLYLLAFVAVLFLLLHLTLAVSSLTAKVIVLTQTLALQEHRLQRMSDAYYAIAADEINEPNQRSE</sequence>
<gene>
    <name evidence="2" type="ORF">P0Y55_10635</name>
</gene>
<feature type="transmembrane region" description="Helical" evidence="1">
    <location>
        <begin position="6"/>
        <end position="24"/>
    </location>
</feature>
<reference evidence="2" key="1">
    <citation type="submission" date="2023-03" db="EMBL/GenBank/DDBJ databases">
        <title>Andean soil-derived lignocellulolytic bacterial consortium as a source of novel taxa and putative plastic-active enzymes.</title>
        <authorList>
            <person name="Diaz-Garcia L."/>
            <person name="Chuvochina M."/>
            <person name="Feuerriegel G."/>
            <person name="Bunk B."/>
            <person name="Sproer C."/>
            <person name="Streit W.R."/>
            <person name="Rodriguez L.M."/>
            <person name="Overmann J."/>
            <person name="Jimenez D.J."/>
        </authorList>
    </citation>
    <scope>NUCLEOTIDE SEQUENCE</scope>
    <source>
        <strain evidence="2">MAG 2441</strain>
    </source>
</reference>
<organism evidence="2 3">
    <name type="scientific">Candidatus Cohnella colombiensis</name>
    <dbReference type="NCBI Taxonomy" id="3121368"/>
    <lineage>
        <taxon>Bacteria</taxon>
        <taxon>Bacillati</taxon>
        <taxon>Bacillota</taxon>
        <taxon>Bacilli</taxon>
        <taxon>Bacillales</taxon>
        <taxon>Paenibacillaceae</taxon>
        <taxon>Cohnella</taxon>
    </lineage>
</organism>
<accession>A0AA95ETB3</accession>
<evidence type="ECO:0000313" key="2">
    <source>
        <dbReference type="EMBL" id="WEK53053.1"/>
    </source>
</evidence>
<feature type="transmembrane region" description="Helical" evidence="1">
    <location>
        <begin position="36"/>
        <end position="54"/>
    </location>
</feature>
<keyword evidence="1" id="KW-0472">Membrane</keyword>
<dbReference type="Pfam" id="PF10066">
    <property type="entry name" value="DUF2304"/>
    <property type="match status" value="1"/>
</dbReference>
<name>A0AA95ETB3_9BACL</name>
<dbReference type="AlphaFoldDB" id="A0AA95ETB3"/>
<dbReference type="EMBL" id="CP119317">
    <property type="protein sequence ID" value="WEK53053.1"/>
    <property type="molecule type" value="Genomic_DNA"/>
</dbReference>
<evidence type="ECO:0000256" key="1">
    <source>
        <dbReference type="SAM" id="Phobius"/>
    </source>
</evidence>
<dbReference type="InterPro" id="IPR019277">
    <property type="entry name" value="DUF2304"/>
</dbReference>
<keyword evidence="1" id="KW-0812">Transmembrane</keyword>
<feature type="transmembrane region" description="Helical" evidence="1">
    <location>
        <begin position="69"/>
        <end position="89"/>
    </location>
</feature>
<dbReference type="Proteomes" id="UP001178662">
    <property type="component" value="Chromosome"/>
</dbReference>
<proteinExistence type="predicted"/>
<evidence type="ECO:0000313" key="3">
    <source>
        <dbReference type="Proteomes" id="UP001178662"/>
    </source>
</evidence>
<keyword evidence="1" id="KW-1133">Transmembrane helix</keyword>